<proteinExistence type="predicted"/>
<reference evidence="1" key="2">
    <citation type="journal article" date="2023" name="IMA Fungus">
        <title>Comparative genomic study of the Penicillium genus elucidates a diverse pangenome and 15 lateral gene transfer events.</title>
        <authorList>
            <person name="Petersen C."/>
            <person name="Sorensen T."/>
            <person name="Nielsen M.R."/>
            <person name="Sondergaard T.E."/>
            <person name="Sorensen J.L."/>
            <person name="Fitzpatrick D.A."/>
            <person name="Frisvad J.C."/>
            <person name="Nielsen K.L."/>
        </authorList>
    </citation>
    <scope>NUCLEOTIDE SEQUENCE</scope>
    <source>
        <strain evidence="1">IBT 26290</strain>
    </source>
</reference>
<gene>
    <name evidence="1" type="ORF">N7482_008802</name>
</gene>
<dbReference type="GeneID" id="81430102"/>
<dbReference type="EMBL" id="JAPQKN010000006">
    <property type="protein sequence ID" value="KAJ5157702.1"/>
    <property type="molecule type" value="Genomic_DNA"/>
</dbReference>
<evidence type="ECO:0000313" key="1">
    <source>
        <dbReference type="EMBL" id="KAJ5157702.1"/>
    </source>
</evidence>
<dbReference type="RefSeq" id="XP_056540691.1">
    <property type="nucleotide sequence ID" value="XM_056690926.1"/>
</dbReference>
<keyword evidence="2" id="KW-1185">Reference proteome</keyword>
<dbReference type="AlphaFoldDB" id="A0A9W9HWL4"/>
<protein>
    <submittedName>
        <fullName evidence="1">Uncharacterized protein</fullName>
    </submittedName>
</protein>
<name>A0A9W9HWL4_9EURO</name>
<accession>A0A9W9HWL4</accession>
<comment type="caution">
    <text evidence="1">The sequence shown here is derived from an EMBL/GenBank/DDBJ whole genome shotgun (WGS) entry which is preliminary data.</text>
</comment>
<dbReference type="Proteomes" id="UP001149163">
    <property type="component" value="Unassembled WGS sequence"/>
</dbReference>
<organism evidence="1 2">
    <name type="scientific">Penicillium canariense</name>
    <dbReference type="NCBI Taxonomy" id="189055"/>
    <lineage>
        <taxon>Eukaryota</taxon>
        <taxon>Fungi</taxon>
        <taxon>Dikarya</taxon>
        <taxon>Ascomycota</taxon>
        <taxon>Pezizomycotina</taxon>
        <taxon>Eurotiomycetes</taxon>
        <taxon>Eurotiomycetidae</taxon>
        <taxon>Eurotiales</taxon>
        <taxon>Aspergillaceae</taxon>
        <taxon>Penicillium</taxon>
    </lineage>
</organism>
<sequence>MPHPTRPFSPFSCASSRWLPALTSLFALQPSHSVGHPYFAFFVNLAFPRAIRPTTGLFVVLVCSDPVGKPNHRTEYPLSSIHSPVHTTVGQYGALQALLDGRRATGYSTSYSTSLQYYTVYDSTAGLGSIQHFSPIGRDIDSLDAISLVSNSVLLLQKPIPSGMFSRRLQLFAQFPCQRIHRLLSALSALVVRPYPLGQSKTTPPLHALGSSSDPSSLWRRDSAPVLLDLGCDILTLPQS</sequence>
<reference evidence="1" key="1">
    <citation type="submission" date="2022-11" db="EMBL/GenBank/DDBJ databases">
        <authorList>
            <person name="Petersen C."/>
        </authorList>
    </citation>
    <scope>NUCLEOTIDE SEQUENCE</scope>
    <source>
        <strain evidence="1">IBT 26290</strain>
    </source>
</reference>
<evidence type="ECO:0000313" key="2">
    <source>
        <dbReference type="Proteomes" id="UP001149163"/>
    </source>
</evidence>